<evidence type="ECO:0000259" key="9">
    <source>
        <dbReference type="Pfam" id="PF01225"/>
    </source>
</evidence>
<comment type="function">
    <text evidence="7">Catalyzes the addition of meso-diaminopimelic acid to the nucleotide precursor UDP-N-acetylmuramoyl-L-alanyl-D-glutamate (UMAG) in the biosynthesis of bacterial cell-wall peptidoglycan.</text>
</comment>
<keyword evidence="7" id="KW-0067">ATP-binding</keyword>
<keyword evidence="13" id="KW-1185">Reference proteome</keyword>
<dbReference type="Pfam" id="PF08245">
    <property type="entry name" value="Mur_ligase_M"/>
    <property type="match status" value="1"/>
</dbReference>
<feature type="domain" description="Mur ligase central" evidence="11">
    <location>
        <begin position="103"/>
        <end position="306"/>
    </location>
</feature>
<comment type="PTM">
    <text evidence="7">Carboxylation is probably crucial for Mg(2+) binding and, consequently, for the gamma-phosphate positioning of ATP.</text>
</comment>
<sequence length="484" mass="51638">MKLSELMPEDAFAPEDGAVEVRGLTLDSRRVEPGFLFAALPGVKTHGRDFIPQAVAQGAAVILTDIAVEGLDIPVLVTDEPAAVLAELAARFYPRQPEHVVAVTGTNGKSSTVEFLRQVWSAAGRDAACLGTLGVTRGTAREVTGYTTPDAVALHRALDALASDGVTHLAMEASSHGLKQHRMDGVAVSVGAFTNLTQDHLDYHPDFADYFVSKELLFSERVAEGGRAVVNVDSEWGRRMAETARQRGLDTVTIGWRGEDLSIREITPRPASQDVSFAWKGAEHSLEIPLVGEFQILNALCAAAIALGDGVETETVLATLRQLEGVPGRLEKVGETREAAPVLVDYAHTPDGLDKLLRAARPHTQGRVIVVFGCGGDRDPSKRQKMGAIAASQADHIIVTDDNPRSEDPAAIRAAVLKGCPEAEEIADRSAAIRRGVSMLGEGDCLLIAGKGHETGQIVNGTTLPFDDREEARKALGEREAAHV</sequence>
<dbReference type="NCBIfam" id="NF001126">
    <property type="entry name" value="PRK00139.1-4"/>
    <property type="match status" value="1"/>
</dbReference>
<keyword evidence="3 7" id="KW-0133">Cell shape</keyword>
<dbReference type="Pfam" id="PF01225">
    <property type="entry name" value="Mur_ligase"/>
    <property type="match status" value="1"/>
</dbReference>
<dbReference type="Gene3D" id="3.40.1190.10">
    <property type="entry name" value="Mur-like, catalytic domain"/>
    <property type="match status" value="1"/>
</dbReference>
<comment type="caution">
    <text evidence="12">The sequence shown here is derived from an EMBL/GenBank/DDBJ whole genome shotgun (WGS) entry which is preliminary data.</text>
</comment>
<keyword evidence="6 7" id="KW-0961">Cell wall biogenesis/degradation</keyword>
<feature type="domain" description="Mur ligase N-terminal catalytic" evidence="9">
    <location>
        <begin position="21"/>
        <end position="93"/>
    </location>
</feature>
<name>A0A9W6IK33_9PROT</name>
<dbReference type="NCBIfam" id="TIGR01085">
    <property type="entry name" value="murE"/>
    <property type="match status" value="1"/>
</dbReference>
<comment type="pathway">
    <text evidence="7 8">Cell wall biogenesis; peptidoglycan biosynthesis.</text>
</comment>
<feature type="binding site" evidence="7">
    <location>
        <position position="26"/>
    </location>
    <ligand>
        <name>UDP-N-acetyl-alpha-D-muramoyl-L-alanyl-D-glutamate</name>
        <dbReference type="ChEBI" id="CHEBI:83900"/>
    </ligand>
</feature>
<keyword evidence="7 12" id="KW-0436">Ligase</keyword>
<comment type="cofactor">
    <cofactor evidence="7">
        <name>Mg(2+)</name>
        <dbReference type="ChEBI" id="CHEBI:18420"/>
    </cofactor>
</comment>
<feature type="binding site" evidence="7">
    <location>
        <position position="378"/>
    </location>
    <ligand>
        <name>meso-2,6-diaminopimelate</name>
        <dbReference type="ChEBI" id="CHEBI:57791"/>
    </ligand>
</feature>
<dbReference type="GO" id="GO:0005737">
    <property type="term" value="C:cytoplasm"/>
    <property type="evidence" value="ECO:0007669"/>
    <property type="project" value="UniProtKB-SubCell"/>
</dbReference>
<feature type="modified residue" description="N6-carboxylysine" evidence="7">
    <location>
        <position position="214"/>
    </location>
</feature>
<feature type="binding site" evidence="7">
    <location>
        <begin position="105"/>
        <end position="111"/>
    </location>
    <ligand>
        <name>ATP</name>
        <dbReference type="ChEBI" id="CHEBI:30616"/>
    </ligand>
</feature>
<dbReference type="GO" id="GO:0009252">
    <property type="term" value="P:peptidoglycan biosynthetic process"/>
    <property type="evidence" value="ECO:0007669"/>
    <property type="project" value="UniProtKB-UniRule"/>
</dbReference>
<feature type="binding site" evidence="7">
    <location>
        <position position="450"/>
    </location>
    <ligand>
        <name>meso-2,6-diaminopimelate</name>
        <dbReference type="ChEBI" id="CHEBI:57791"/>
    </ligand>
</feature>
<comment type="subcellular location">
    <subcellularLocation>
        <location evidence="7 8">Cytoplasm</location>
    </subcellularLocation>
</comment>
<reference evidence="12" key="1">
    <citation type="journal article" date="2014" name="Int. J. Syst. Evol. Microbiol.">
        <title>Complete genome sequence of Corynebacterium casei LMG S-19264T (=DSM 44701T), isolated from a smear-ripened cheese.</title>
        <authorList>
            <consortium name="US DOE Joint Genome Institute (JGI-PGF)"/>
            <person name="Walter F."/>
            <person name="Albersmeier A."/>
            <person name="Kalinowski J."/>
            <person name="Ruckert C."/>
        </authorList>
    </citation>
    <scope>NUCLEOTIDE SEQUENCE</scope>
    <source>
        <strain evidence="12">VKM B-1513</strain>
    </source>
</reference>
<dbReference type="SUPFAM" id="SSF53623">
    <property type="entry name" value="MurD-like peptide ligases, catalytic domain"/>
    <property type="match status" value="1"/>
</dbReference>
<dbReference type="GO" id="GO:0000287">
    <property type="term" value="F:magnesium ion binding"/>
    <property type="evidence" value="ECO:0007669"/>
    <property type="project" value="UniProtKB-UniRule"/>
</dbReference>
<evidence type="ECO:0000256" key="8">
    <source>
        <dbReference type="RuleBase" id="RU004135"/>
    </source>
</evidence>
<feature type="binding site" evidence="7">
    <location>
        <position position="454"/>
    </location>
    <ligand>
        <name>meso-2,6-diaminopimelate</name>
        <dbReference type="ChEBI" id="CHEBI:57791"/>
    </ligand>
</feature>
<dbReference type="InterPro" id="IPR013221">
    <property type="entry name" value="Mur_ligase_cen"/>
</dbReference>
<dbReference type="EC" id="6.3.2.13" evidence="7"/>
<dbReference type="Proteomes" id="UP001143486">
    <property type="component" value="Unassembled WGS sequence"/>
</dbReference>
<feature type="binding site" evidence="7">
    <location>
        <position position="174"/>
    </location>
    <ligand>
        <name>UDP-N-acetyl-alpha-D-muramoyl-L-alanyl-D-glutamate</name>
        <dbReference type="ChEBI" id="CHEBI:83900"/>
    </ligand>
</feature>
<dbReference type="GO" id="GO:0005524">
    <property type="term" value="F:ATP binding"/>
    <property type="evidence" value="ECO:0007669"/>
    <property type="project" value="UniProtKB-UniRule"/>
</dbReference>
<dbReference type="GO" id="GO:0051301">
    <property type="term" value="P:cell division"/>
    <property type="evidence" value="ECO:0007669"/>
    <property type="project" value="UniProtKB-KW"/>
</dbReference>
<keyword evidence="5 7" id="KW-0131">Cell cycle</keyword>
<dbReference type="InterPro" id="IPR004101">
    <property type="entry name" value="Mur_ligase_C"/>
</dbReference>
<keyword evidence="2 7" id="KW-0132">Cell division</keyword>
<feature type="binding site" evidence="7">
    <location>
        <position position="180"/>
    </location>
    <ligand>
        <name>UDP-N-acetyl-alpha-D-muramoyl-L-alanyl-D-glutamate</name>
        <dbReference type="ChEBI" id="CHEBI:83900"/>
    </ligand>
</feature>
<accession>A0A9W6IK33</accession>
<evidence type="ECO:0000256" key="4">
    <source>
        <dbReference type="ARBA" id="ARBA00022984"/>
    </source>
</evidence>
<feature type="binding site" evidence="7">
    <location>
        <position position="182"/>
    </location>
    <ligand>
        <name>UDP-N-acetyl-alpha-D-muramoyl-L-alanyl-D-glutamate</name>
        <dbReference type="ChEBI" id="CHEBI:83900"/>
    </ligand>
</feature>
<keyword evidence="7" id="KW-0547">Nucleotide-binding</keyword>
<dbReference type="InterPro" id="IPR035911">
    <property type="entry name" value="MurE/MurF_N"/>
</dbReference>
<evidence type="ECO:0000313" key="13">
    <source>
        <dbReference type="Proteomes" id="UP001143486"/>
    </source>
</evidence>
<comment type="catalytic activity">
    <reaction evidence="7">
        <text>UDP-N-acetyl-alpha-D-muramoyl-L-alanyl-D-glutamate + meso-2,6-diaminopimelate + ATP = UDP-N-acetyl-alpha-D-muramoyl-L-alanyl-gamma-D-glutamyl-meso-2,6-diaminopimelate + ADP + phosphate + H(+)</text>
        <dbReference type="Rhea" id="RHEA:23676"/>
        <dbReference type="ChEBI" id="CHEBI:15378"/>
        <dbReference type="ChEBI" id="CHEBI:30616"/>
        <dbReference type="ChEBI" id="CHEBI:43474"/>
        <dbReference type="ChEBI" id="CHEBI:57791"/>
        <dbReference type="ChEBI" id="CHEBI:83900"/>
        <dbReference type="ChEBI" id="CHEBI:83905"/>
        <dbReference type="ChEBI" id="CHEBI:456216"/>
        <dbReference type="EC" id="6.3.2.13"/>
    </reaction>
</comment>
<feature type="binding site" evidence="7">
    <location>
        <begin position="402"/>
        <end position="405"/>
    </location>
    <ligand>
        <name>meso-2,6-diaminopimelate</name>
        <dbReference type="ChEBI" id="CHEBI:57791"/>
    </ligand>
</feature>
<evidence type="ECO:0000256" key="6">
    <source>
        <dbReference type="ARBA" id="ARBA00023316"/>
    </source>
</evidence>
<dbReference type="PANTHER" id="PTHR23135">
    <property type="entry name" value="MUR LIGASE FAMILY MEMBER"/>
    <property type="match status" value="1"/>
</dbReference>
<evidence type="ECO:0000313" key="12">
    <source>
        <dbReference type="EMBL" id="GLK50570.1"/>
    </source>
</evidence>
<dbReference type="RefSeq" id="WP_271184971.1">
    <property type="nucleotide sequence ID" value="NZ_BSFE01000001.1"/>
</dbReference>
<evidence type="ECO:0000256" key="2">
    <source>
        <dbReference type="ARBA" id="ARBA00022618"/>
    </source>
</evidence>
<dbReference type="Gene3D" id="3.40.1390.10">
    <property type="entry name" value="MurE/MurF, N-terminal domain"/>
    <property type="match status" value="1"/>
</dbReference>
<reference evidence="12" key="2">
    <citation type="submission" date="2023-01" db="EMBL/GenBank/DDBJ databases">
        <authorList>
            <person name="Sun Q."/>
            <person name="Evtushenko L."/>
        </authorList>
    </citation>
    <scope>NUCLEOTIDE SEQUENCE</scope>
    <source>
        <strain evidence="12">VKM B-1513</strain>
    </source>
</reference>
<evidence type="ECO:0000256" key="5">
    <source>
        <dbReference type="ARBA" id="ARBA00023306"/>
    </source>
</evidence>
<keyword evidence="7" id="KW-0963">Cytoplasm</keyword>
<dbReference type="SUPFAM" id="SSF53244">
    <property type="entry name" value="MurD-like peptide ligases, peptide-binding domain"/>
    <property type="match status" value="1"/>
</dbReference>
<protein>
    <recommendedName>
        <fullName evidence="7">UDP-N-acetylmuramoyl-L-alanyl-D-glutamate--2,6-diaminopimelate ligase</fullName>
        <ecNumber evidence="7">6.3.2.13</ecNumber>
    </recommendedName>
    <alternativeName>
        <fullName evidence="7">Meso-A2pm-adding enzyme</fullName>
    </alternativeName>
    <alternativeName>
        <fullName evidence="7">Meso-diaminopimelate-adding enzyme</fullName>
    </alternativeName>
    <alternativeName>
        <fullName evidence="7">UDP-MurNAc-L-Ala-D-Glu:meso-diaminopimelate ligase</fullName>
    </alternativeName>
    <alternativeName>
        <fullName evidence="7">UDP-MurNAc-tripeptide synthetase</fullName>
    </alternativeName>
    <alternativeName>
        <fullName evidence="7">UDP-N-acetylmuramyl-tripeptide synthetase</fullName>
    </alternativeName>
</protein>
<dbReference type="AlphaFoldDB" id="A0A9W6IK33"/>
<evidence type="ECO:0000256" key="7">
    <source>
        <dbReference type="HAMAP-Rule" id="MF_00208"/>
    </source>
</evidence>
<dbReference type="SUPFAM" id="SSF63418">
    <property type="entry name" value="MurE/MurF N-terminal domain"/>
    <property type="match status" value="1"/>
</dbReference>
<dbReference type="InterPro" id="IPR000713">
    <property type="entry name" value="Mur_ligase_N"/>
</dbReference>
<organism evidence="12 13">
    <name type="scientific">Maricaulis virginensis</name>
    <dbReference type="NCBI Taxonomy" id="144022"/>
    <lineage>
        <taxon>Bacteria</taxon>
        <taxon>Pseudomonadati</taxon>
        <taxon>Pseudomonadota</taxon>
        <taxon>Alphaproteobacteria</taxon>
        <taxon>Maricaulales</taxon>
        <taxon>Maricaulaceae</taxon>
        <taxon>Maricaulis</taxon>
    </lineage>
</organism>
<gene>
    <name evidence="7 12" type="primary">murE</name>
    <name evidence="12" type="ORF">GCM10017621_00780</name>
</gene>
<dbReference type="PANTHER" id="PTHR23135:SF4">
    <property type="entry name" value="UDP-N-ACETYLMURAMOYL-L-ALANYL-D-GLUTAMATE--2,6-DIAMINOPIMELATE LIGASE MURE HOMOLOG, CHLOROPLASTIC"/>
    <property type="match status" value="1"/>
</dbReference>
<feature type="domain" description="Mur ligase C-terminal" evidence="10">
    <location>
        <begin position="328"/>
        <end position="452"/>
    </location>
</feature>
<dbReference type="InterPro" id="IPR036615">
    <property type="entry name" value="Mur_ligase_C_dom_sf"/>
</dbReference>
<keyword evidence="7" id="KW-0460">Magnesium</keyword>
<dbReference type="GO" id="GO:0008360">
    <property type="term" value="P:regulation of cell shape"/>
    <property type="evidence" value="ECO:0007669"/>
    <property type="project" value="UniProtKB-KW"/>
</dbReference>
<dbReference type="HAMAP" id="MF_00208">
    <property type="entry name" value="MurE"/>
    <property type="match status" value="1"/>
</dbReference>
<proteinExistence type="inferred from homology"/>
<keyword evidence="4 7" id="KW-0573">Peptidoglycan synthesis</keyword>
<dbReference type="GO" id="GO:0008765">
    <property type="term" value="F:UDP-N-acetylmuramoylalanyl-D-glutamate-2,6-diaminopimelate ligase activity"/>
    <property type="evidence" value="ECO:0007669"/>
    <property type="project" value="UniProtKB-UniRule"/>
</dbReference>
<feature type="short sequence motif" description="Meso-diaminopimelate recognition motif" evidence="7">
    <location>
        <begin position="402"/>
        <end position="405"/>
    </location>
</feature>
<evidence type="ECO:0000256" key="1">
    <source>
        <dbReference type="ARBA" id="ARBA00005898"/>
    </source>
</evidence>
<dbReference type="InterPro" id="IPR005761">
    <property type="entry name" value="UDP-N-AcMur-Glu-dNH2Pim_ligase"/>
</dbReference>
<comment type="similarity">
    <text evidence="1 7">Belongs to the MurCDEF family. MurE subfamily.</text>
</comment>
<dbReference type="GO" id="GO:0071555">
    <property type="term" value="P:cell wall organization"/>
    <property type="evidence" value="ECO:0007669"/>
    <property type="project" value="UniProtKB-KW"/>
</dbReference>
<feature type="binding site" evidence="7">
    <location>
        <position position="28"/>
    </location>
    <ligand>
        <name>UDP-N-acetyl-alpha-D-muramoyl-L-alanyl-D-glutamate</name>
        <dbReference type="ChEBI" id="CHEBI:83900"/>
    </ligand>
</feature>
<dbReference type="Pfam" id="PF02875">
    <property type="entry name" value="Mur_ligase_C"/>
    <property type="match status" value="1"/>
</dbReference>
<dbReference type="EMBL" id="BSFE01000001">
    <property type="protein sequence ID" value="GLK50570.1"/>
    <property type="molecule type" value="Genomic_DNA"/>
</dbReference>
<evidence type="ECO:0000256" key="3">
    <source>
        <dbReference type="ARBA" id="ARBA00022960"/>
    </source>
</evidence>
<dbReference type="InterPro" id="IPR036565">
    <property type="entry name" value="Mur-like_cat_sf"/>
</dbReference>
<feature type="binding site" evidence="7">
    <location>
        <begin position="147"/>
        <end position="148"/>
    </location>
    <ligand>
        <name>UDP-N-acetyl-alpha-D-muramoyl-L-alanyl-D-glutamate</name>
        <dbReference type="ChEBI" id="CHEBI:83900"/>
    </ligand>
</feature>
<evidence type="ECO:0000259" key="11">
    <source>
        <dbReference type="Pfam" id="PF08245"/>
    </source>
</evidence>
<dbReference type="Gene3D" id="3.90.190.20">
    <property type="entry name" value="Mur ligase, C-terminal domain"/>
    <property type="match status" value="1"/>
</dbReference>
<evidence type="ECO:0000259" key="10">
    <source>
        <dbReference type="Pfam" id="PF02875"/>
    </source>
</evidence>
<comment type="caution">
    <text evidence="7">Lacks conserved residue(s) required for the propagation of feature annotation.</text>
</comment>
<dbReference type="NCBIfam" id="NF001124">
    <property type="entry name" value="PRK00139.1-2"/>
    <property type="match status" value="1"/>
</dbReference>